<evidence type="ECO:0000313" key="2">
    <source>
        <dbReference type="EMBL" id="MBC1371325.1"/>
    </source>
</evidence>
<evidence type="ECO:0000313" key="3">
    <source>
        <dbReference type="Proteomes" id="UP000591929"/>
    </source>
</evidence>
<feature type="transmembrane region" description="Helical" evidence="1">
    <location>
        <begin position="350"/>
        <end position="369"/>
    </location>
</feature>
<evidence type="ECO:0000256" key="1">
    <source>
        <dbReference type="SAM" id="Phobius"/>
    </source>
</evidence>
<keyword evidence="1" id="KW-0812">Transmembrane</keyword>
<proteinExistence type="predicted"/>
<dbReference type="RefSeq" id="WP_185376037.1">
    <property type="nucleotide sequence ID" value="NZ_JAARPL010000002.1"/>
</dbReference>
<keyword evidence="1" id="KW-0472">Membrane</keyword>
<feature type="transmembrane region" description="Helical" evidence="1">
    <location>
        <begin position="389"/>
        <end position="415"/>
    </location>
</feature>
<dbReference type="Proteomes" id="UP000591929">
    <property type="component" value="Unassembled WGS sequence"/>
</dbReference>
<dbReference type="EMBL" id="JAARPL010000002">
    <property type="protein sequence ID" value="MBC1371325.1"/>
    <property type="molecule type" value="Genomic_DNA"/>
</dbReference>
<accession>A0A841Y513</accession>
<feature type="transmembrane region" description="Helical" evidence="1">
    <location>
        <begin position="205"/>
        <end position="238"/>
    </location>
</feature>
<feature type="transmembrane region" description="Helical" evidence="1">
    <location>
        <begin position="250"/>
        <end position="271"/>
    </location>
</feature>
<feature type="transmembrane region" description="Helical" evidence="1">
    <location>
        <begin position="72"/>
        <end position="92"/>
    </location>
</feature>
<feature type="transmembrane region" description="Helical" evidence="1">
    <location>
        <begin position="130"/>
        <end position="148"/>
    </location>
</feature>
<evidence type="ECO:0008006" key="4">
    <source>
        <dbReference type="Google" id="ProtNLM"/>
    </source>
</evidence>
<comment type="caution">
    <text evidence="2">The sequence shown here is derived from an EMBL/GenBank/DDBJ whole genome shotgun (WGS) entry which is preliminary data.</text>
</comment>
<feature type="transmembrane region" description="Helical" evidence="1">
    <location>
        <begin position="43"/>
        <end position="60"/>
    </location>
</feature>
<dbReference type="AlphaFoldDB" id="A0A841Y513"/>
<feature type="transmembrane region" description="Helical" evidence="1">
    <location>
        <begin position="98"/>
        <end position="118"/>
    </location>
</feature>
<sequence length="431" mass="49330">MKVSKLYLLGLVMTYIIGLKWGYTDFISPSFTYFGYINLNPGIGAQVISFILALTPLIYVSKDVKTPSQVVFWLLYTMVLIPAIIIPDYIRVEPLDQILWLKLAILLALFMIYSVSYLQPLQIAFIQMRTQTVLIGLLFVWCIQWGIILRTFGLQLHFTEVDDVYDLREQYRSQVNRFSGYAVNWQSKIIHTFMLVWGVLNRNKIFIILGIVGQLLIFSITGHKSILLSSVFVLGLLFCLRKEGHNFATVFLFGLNTLMYSTFLLDSWLMTTEFTSIFVRRMLVTPGLLLSYYFDFFSANEKIHLAHSIFSSFLNYPYDQLPAFLIGEHYFKRPDLAANANVWADAYANFGYAGIGVFTLVLCGVLYLYDSISTKHSLRFSALLIAMPAWSLVDTSFITAILTHGILLAIILNYLMNSQRKVDFVEKSIGN</sequence>
<keyword evidence="1" id="KW-1133">Transmembrane helix</keyword>
<reference evidence="2 3" key="1">
    <citation type="submission" date="2020-03" db="EMBL/GenBank/DDBJ databases">
        <title>Soil Listeria distribution.</title>
        <authorList>
            <person name="Liao J."/>
            <person name="Wiedmann M."/>
        </authorList>
    </citation>
    <scope>NUCLEOTIDE SEQUENCE [LARGE SCALE GENOMIC DNA]</scope>
    <source>
        <strain evidence="2 3">FSL L7-1681</strain>
    </source>
</reference>
<feature type="transmembrane region" description="Helical" evidence="1">
    <location>
        <begin position="7"/>
        <end position="23"/>
    </location>
</feature>
<name>A0A841Y513_9LIST</name>
<protein>
    <recommendedName>
        <fullName evidence="4">Polymerase</fullName>
    </recommendedName>
</protein>
<organism evidence="2 3">
    <name type="scientific">Listeria booriae</name>
    <dbReference type="NCBI Taxonomy" id="1552123"/>
    <lineage>
        <taxon>Bacteria</taxon>
        <taxon>Bacillati</taxon>
        <taxon>Bacillota</taxon>
        <taxon>Bacilli</taxon>
        <taxon>Bacillales</taxon>
        <taxon>Listeriaceae</taxon>
        <taxon>Listeria</taxon>
    </lineage>
</organism>
<gene>
    <name evidence="2" type="ORF">HB847_03005</name>
</gene>